<dbReference type="EMBL" id="AKGD01000001">
    <property type="protein sequence ID" value="EIT72174.1"/>
    <property type="molecule type" value="Genomic_DNA"/>
</dbReference>
<keyword evidence="2" id="KW-1185">Reference proteome</keyword>
<comment type="caution">
    <text evidence="1">The sequence shown here is derived from an EMBL/GenBank/DDBJ whole genome shotgun (WGS) entry which is preliminary data.</text>
</comment>
<evidence type="ECO:0000313" key="2">
    <source>
        <dbReference type="Proteomes" id="UP000003704"/>
    </source>
</evidence>
<protein>
    <submittedName>
        <fullName evidence="1">Uncharacterized protein</fullName>
    </submittedName>
</protein>
<sequence>MGDRDRACPSPRYGAGESGAAVAADAAASGDGGLYFSTKLTAERSISRDGSAHHRDSGLA</sequence>
<gene>
    <name evidence="1" type="ORF">WQQ_23110</name>
</gene>
<organism evidence="1 2">
    <name type="scientific">Hydrocarboniphaga effusa AP103</name>
    <dbReference type="NCBI Taxonomy" id="1172194"/>
    <lineage>
        <taxon>Bacteria</taxon>
        <taxon>Pseudomonadati</taxon>
        <taxon>Pseudomonadota</taxon>
        <taxon>Gammaproteobacteria</taxon>
        <taxon>Nevskiales</taxon>
        <taxon>Nevskiaceae</taxon>
        <taxon>Hydrocarboniphaga</taxon>
    </lineage>
</organism>
<evidence type="ECO:0000313" key="1">
    <source>
        <dbReference type="EMBL" id="EIT72174.1"/>
    </source>
</evidence>
<dbReference type="AlphaFoldDB" id="I7ZJR2"/>
<dbReference type="Proteomes" id="UP000003704">
    <property type="component" value="Unassembled WGS sequence"/>
</dbReference>
<accession>I7ZJR2</accession>
<reference evidence="1 2" key="1">
    <citation type="journal article" date="2012" name="J. Bacteriol.">
        <title>Genome Sequence of n-Alkane-Degrading Hydrocarboniphaga effusa Strain AP103T (ATCC BAA-332T).</title>
        <authorList>
            <person name="Chang H.K."/>
            <person name="Zylstra G.J."/>
            <person name="Chae J.C."/>
        </authorList>
    </citation>
    <scope>NUCLEOTIDE SEQUENCE [LARGE SCALE GENOMIC DNA]</scope>
    <source>
        <strain evidence="1 2">AP103</strain>
    </source>
</reference>
<name>I7ZJR2_9GAMM</name>
<proteinExistence type="predicted"/>